<evidence type="ECO:0000256" key="1">
    <source>
        <dbReference type="ARBA" id="ARBA00024204"/>
    </source>
</evidence>
<dbReference type="AlphaFoldDB" id="A0A915DMN2"/>
<dbReference type="Pfam" id="PF09774">
    <property type="entry name" value="MIX23"/>
    <property type="match status" value="1"/>
</dbReference>
<sequence length="130" mass="15259">MGTPDVDCKNLIEFQRLLNKLRLSEDKILFKLNCDLPTTSFKVKKSSVDAICNDIQEKLAAARKLRTDLIYRCIRENQSVVNDFKDHKERCKLREAHSNLRLLRNEYDVEGIITNQTDKVVYERCRKEAI</sequence>
<proteinExistence type="inferred from homology"/>
<keyword evidence="4" id="KW-1185">Reference proteome</keyword>
<dbReference type="WBParaSite" id="jg21083">
    <property type="protein sequence ID" value="jg21083"/>
    <property type="gene ID" value="jg21083"/>
</dbReference>
<evidence type="ECO:0000256" key="3">
    <source>
        <dbReference type="ARBA" id="ARBA00030733"/>
    </source>
</evidence>
<evidence type="ECO:0000256" key="2">
    <source>
        <dbReference type="ARBA" id="ARBA00024228"/>
    </source>
</evidence>
<organism evidence="4 5">
    <name type="scientific">Ditylenchus dipsaci</name>
    <dbReference type="NCBI Taxonomy" id="166011"/>
    <lineage>
        <taxon>Eukaryota</taxon>
        <taxon>Metazoa</taxon>
        <taxon>Ecdysozoa</taxon>
        <taxon>Nematoda</taxon>
        <taxon>Chromadorea</taxon>
        <taxon>Rhabditida</taxon>
        <taxon>Tylenchina</taxon>
        <taxon>Tylenchomorpha</taxon>
        <taxon>Sphaerularioidea</taxon>
        <taxon>Anguinidae</taxon>
        <taxon>Anguininae</taxon>
        <taxon>Ditylenchus</taxon>
    </lineage>
</organism>
<dbReference type="PANTHER" id="PTHR31905:SF2">
    <property type="entry name" value="PROTEIN MIX23"/>
    <property type="match status" value="1"/>
</dbReference>
<evidence type="ECO:0000313" key="5">
    <source>
        <dbReference type="WBParaSite" id="jg21083"/>
    </source>
</evidence>
<dbReference type="InterPro" id="IPR019171">
    <property type="entry name" value="MIX23"/>
</dbReference>
<reference evidence="5" key="1">
    <citation type="submission" date="2022-11" db="UniProtKB">
        <authorList>
            <consortium name="WormBaseParasite"/>
        </authorList>
    </citation>
    <scope>IDENTIFICATION</scope>
</reference>
<protein>
    <recommendedName>
        <fullName evidence="2">Protein MIX23</fullName>
    </recommendedName>
    <alternativeName>
        <fullName evidence="3">Coiled-coil domain-containing protein 58</fullName>
    </alternativeName>
</protein>
<name>A0A915DMN2_9BILA</name>
<comment type="similarity">
    <text evidence="1">Belongs to the MIX23 family.</text>
</comment>
<dbReference type="GO" id="GO:0005758">
    <property type="term" value="C:mitochondrial intermembrane space"/>
    <property type="evidence" value="ECO:0007669"/>
    <property type="project" value="InterPro"/>
</dbReference>
<accession>A0A915DMN2</accession>
<dbReference type="PANTHER" id="PTHR31905">
    <property type="entry name" value="COILED-COIL DOMAIN-CONTAINING PROTEIN 58"/>
    <property type="match status" value="1"/>
</dbReference>
<evidence type="ECO:0000313" key="4">
    <source>
        <dbReference type="Proteomes" id="UP000887574"/>
    </source>
</evidence>
<dbReference type="Proteomes" id="UP000887574">
    <property type="component" value="Unplaced"/>
</dbReference>